<organism evidence="1 2">
    <name type="scientific">Micromonospora pisi</name>
    <dbReference type="NCBI Taxonomy" id="589240"/>
    <lineage>
        <taxon>Bacteria</taxon>
        <taxon>Bacillati</taxon>
        <taxon>Actinomycetota</taxon>
        <taxon>Actinomycetes</taxon>
        <taxon>Micromonosporales</taxon>
        <taxon>Micromonosporaceae</taxon>
        <taxon>Micromonospora</taxon>
    </lineage>
</organism>
<proteinExistence type="predicted"/>
<accession>A0A495JY23</accession>
<comment type="caution">
    <text evidence="1">The sequence shown here is derived from an EMBL/GenBank/DDBJ whole genome shotgun (WGS) entry which is preliminary data.</text>
</comment>
<dbReference type="AlphaFoldDB" id="A0A495JY23"/>
<keyword evidence="2" id="KW-1185">Reference proteome</keyword>
<gene>
    <name evidence="1" type="ORF">BDK92_7683</name>
</gene>
<sequence>MEGATIRIVVDRFLGSARYRNPNTRRAHAGVLDRLAGHNEICFVVT</sequence>
<evidence type="ECO:0000313" key="1">
    <source>
        <dbReference type="EMBL" id="RKR93164.1"/>
    </source>
</evidence>
<evidence type="ECO:0000313" key="2">
    <source>
        <dbReference type="Proteomes" id="UP000277671"/>
    </source>
</evidence>
<dbReference type="Proteomes" id="UP000277671">
    <property type="component" value="Unassembled WGS sequence"/>
</dbReference>
<name>A0A495JY23_9ACTN</name>
<dbReference type="EMBL" id="RBKT01000001">
    <property type="protein sequence ID" value="RKR93164.1"/>
    <property type="molecule type" value="Genomic_DNA"/>
</dbReference>
<reference evidence="1 2" key="1">
    <citation type="submission" date="2018-10" db="EMBL/GenBank/DDBJ databases">
        <title>Sequencing the genomes of 1000 actinobacteria strains.</title>
        <authorList>
            <person name="Klenk H.-P."/>
        </authorList>
    </citation>
    <scope>NUCLEOTIDE SEQUENCE [LARGE SCALE GENOMIC DNA]</scope>
    <source>
        <strain evidence="1 2">DSM 45175</strain>
    </source>
</reference>
<protein>
    <submittedName>
        <fullName evidence="1">Uncharacterized protein</fullName>
    </submittedName>
</protein>